<dbReference type="Proteomes" id="UP000070444">
    <property type="component" value="Unassembled WGS sequence"/>
</dbReference>
<protein>
    <submittedName>
        <fullName evidence="2">Uncharacterized protein</fullName>
    </submittedName>
</protein>
<evidence type="ECO:0000313" key="2">
    <source>
        <dbReference type="EMBL" id="KXN64894.1"/>
    </source>
</evidence>
<accession>A0A137NQA7</accession>
<feature type="signal peptide" evidence="1">
    <location>
        <begin position="1"/>
        <end position="19"/>
    </location>
</feature>
<evidence type="ECO:0000313" key="3">
    <source>
        <dbReference type="Proteomes" id="UP000070444"/>
    </source>
</evidence>
<reference evidence="2 3" key="1">
    <citation type="journal article" date="2015" name="Genome Biol. Evol.">
        <title>Phylogenomic analyses indicate that early fungi evolved digesting cell walls of algal ancestors of land plants.</title>
        <authorList>
            <person name="Chang Y."/>
            <person name="Wang S."/>
            <person name="Sekimoto S."/>
            <person name="Aerts A.L."/>
            <person name="Choi C."/>
            <person name="Clum A."/>
            <person name="LaButti K.M."/>
            <person name="Lindquist E.A."/>
            <person name="Yee Ngan C."/>
            <person name="Ohm R.A."/>
            <person name="Salamov A.A."/>
            <person name="Grigoriev I.V."/>
            <person name="Spatafora J.W."/>
            <person name="Berbee M.L."/>
        </authorList>
    </citation>
    <scope>NUCLEOTIDE SEQUENCE [LARGE SCALE GENOMIC DNA]</scope>
    <source>
        <strain evidence="2 3">NRRL 28638</strain>
    </source>
</reference>
<dbReference type="AlphaFoldDB" id="A0A137NQA7"/>
<name>A0A137NQA7_CONC2</name>
<sequence length="124" mass="14202">MKGSLISYSFLILFEAANALYPARFDQVKNYDTSEHIFQRRADKQDIKPFNITVNCSGSQCKKATETLDRLTNTLSSFIQVKNQINIEVYFGSFCKDYDECGKNDKNSLSVLFINKNSNDTNLF</sequence>
<gene>
    <name evidence="2" type="ORF">CONCODRAFT_153757</name>
</gene>
<keyword evidence="3" id="KW-1185">Reference proteome</keyword>
<proteinExistence type="predicted"/>
<keyword evidence="1" id="KW-0732">Signal</keyword>
<organism evidence="2 3">
    <name type="scientific">Conidiobolus coronatus (strain ATCC 28846 / CBS 209.66 / NRRL 28638)</name>
    <name type="common">Delacroixia coronata</name>
    <dbReference type="NCBI Taxonomy" id="796925"/>
    <lineage>
        <taxon>Eukaryota</taxon>
        <taxon>Fungi</taxon>
        <taxon>Fungi incertae sedis</taxon>
        <taxon>Zoopagomycota</taxon>
        <taxon>Entomophthoromycotina</taxon>
        <taxon>Entomophthoromycetes</taxon>
        <taxon>Entomophthorales</taxon>
        <taxon>Ancylistaceae</taxon>
        <taxon>Conidiobolus</taxon>
    </lineage>
</organism>
<feature type="chain" id="PRO_5007293917" evidence="1">
    <location>
        <begin position="20"/>
        <end position="124"/>
    </location>
</feature>
<dbReference type="OrthoDB" id="73465at2759"/>
<dbReference type="EMBL" id="KQ965085">
    <property type="protein sequence ID" value="KXN64894.1"/>
    <property type="molecule type" value="Genomic_DNA"/>
</dbReference>
<evidence type="ECO:0000256" key="1">
    <source>
        <dbReference type="SAM" id="SignalP"/>
    </source>
</evidence>